<dbReference type="Gene3D" id="6.10.140.1430">
    <property type="match status" value="1"/>
</dbReference>
<keyword evidence="3" id="KW-1185">Reference proteome</keyword>
<accession>A0ABP8XMI1</accession>
<feature type="compositionally biased region" description="Polar residues" evidence="1">
    <location>
        <begin position="251"/>
        <end position="260"/>
    </location>
</feature>
<feature type="compositionally biased region" description="Gly residues" evidence="1">
    <location>
        <begin position="193"/>
        <end position="202"/>
    </location>
</feature>
<dbReference type="EMBL" id="BAABHM010000016">
    <property type="protein sequence ID" value="GAA4709200.1"/>
    <property type="molecule type" value="Genomic_DNA"/>
</dbReference>
<feature type="region of interest" description="Disordered" evidence="1">
    <location>
        <begin position="177"/>
        <end position="292"/>
    </location>
</feature>
<dbReference type="Proteomes" id="UP001500843">
    <property type="component" value="Unassembled WGS sequence"/>
</dbReference>
<feature type="compositionally biased region" description="Polar residues" evidence="1">
    <location>
        <begin position="81"/>
        <end position="92"/>
    </location>
</feature>
<sequence length="292" mass="29613">MSETNVPYGTGAGSQRAWAPGSTGGDAGSDTTGVKDRASEAASRVGDAGRETAHDAKERARDVAHEATDRARGLVDRTRTELSSQMESQQQHLAGGLRSLGDELNQMAGGTQDPGYATDLVQRAGEASGHVAQWFEDRQPTDVLHEVEDFARRRPGTFVLLAAGAGLLVGRFLRGAKDASGQDDEAARRDPGTSGGSYGGGNAWASSAGGAGGTDAGGLSGTGAGAVGSGAQGGEPDIGRSGAFPAMANDNLPQDPQVPTTAGETPPVFPPPTTPGGTRPRTTGGEHDVERP</sequence>
<evidence type="ECO:0000313" key="3">
    <source>
        <dbReference type="Proteomes" id="UP001500843"/>
    </source>
</evidence>
<gene>
    <name evidence="2" type="ORF">GCM10023198_34970</name>
</gene>
<evidence type="ECO:0000256" key="1">
    <source>
        <dbReference type="SAM" id="MobiDB-lite"/>
    </source>
</evidence>
<organism evidence="2 3">
    <name type="scientific">Promicromonospora umidemergens</name>
    <dbReference type="NCBI Taxonomy" id="629679"/>
    <lineage>
        <taxon>Bacteria</taxon>
        <taxon>Bacillati</taxon>
        <taxon>Actinomycetota</taxon>
        <taxon>Actinomycetes</taxon>
        <taxon>Micrococcales</taxon>
        <taxon>Promicromonosporaceae</taxon>
        <taxon>Promicromonospora</taxon>
    </lineage>
</organism>
<reference evidence="3" key="1">
    <citation type="journal article" date="2019" name="Int. J. Syst. Evol. Microbiol.">
        <title>The Global Catalogue of Microorganisms (GCM) 10K type strain sequencing project: providing services to taxonomists for standard genome sequencing and annotation.</title>
        <authorList>
            <consortium name="The Broad Institute Genomics Platform"/>
            <consortium name="The Broad Institute Genome Sequencing Center for Infectious Disease"/>
            <person name="Wu L."/>
            <person name="Ma J."/>
        </authorList>
    </citation>
    <scope>NUCLEOTIDE SEQUENCE [LARGE SCALE GENOMIC DNA]</scope>
    <source>
        <strain evidence="3">JCM 17975</strain>
    </source>
</reference>
<evidence type="ECO:0008006" key="4">
    <source>
        <dbReference type="Google" id="ProtNLM"/>
    </source>
</evidence>
<feature type="compositionally biased region" description="Basic and acidic residues" evidence="1">
    <location>
        <begin position="47"/>
        <end position="80"/>
    </location>
</feature>
<comment type="caution">
    <text evidence="2">The sequence shown here is derived from an EMBL/GenBank/DDBJ whole genome shotgun (WGS) entry which is preliminary data.</text>
</comment>
<feature type="region of interest" description="Disordered" evidence="1">
    <location>
        <begin position="1"/>
        <end position="93"/>
    </location>
</feature>
<evidence type="ECO:0000313" key="2">
    <source>
        <dbReference type="EMBL" id="GAA4709200.1"/>
    </source>
</evidence>
<dbReference type="RefSeq" id="WP_253868389.1">
    <property type="nucleotide sequence ID" value="NZ_BAABHM010000016.1"/>
</dbReference>
<name>A0ABP8XMI1_9MICO</name>
<protein>
    <recommendedName>
        <fullName evidence="4">DUF3618 domain-containing protein</fullName>
    </recommendedName>
</protein>
<feature type="compositionally biased region" description="Gly residues" evidence="1">
    <location>
        <begin position="209"/>
        <end position="233"/>
    </location>
</feature>
<proteinExistence type="predicted"/>